<evidence type="ECO:0000259" key="1">
    <source>
        <dbReference type="Pfam" id="PF06985"/>
    </source>
</evidence>
<gene>
    <name evidence="2" type="ORF">BP5553_07822</name>
</gene>
<accession>A0A370THM0</accession>
<dbReference type="RefSeq" id="XP_031867676.1">
    <property type="nucleotide sequence ID" value="XM_032016445.1"/>
</dbReference>
<evidence type="ECO:0000313" key="3">
    <source>
        <dbReference type="Proteomes" id="UP000254866"/>
    </source>
</evidence>
<reference evidence="2 3" key="1">
    <citation type="journal article" date="2018" name="IMA Fungus">
        <title>IMA Genome-F 9: Draft genome sequence of Annulohypoxylon stygium, Aspergillus mulundensis, Berkeleyomyces basicola (syn. Thielaviopsis basicola), Ceratocystis smalleyi, two Cercospora beticola strains, Coleophoma cylindrospora, Fusarium fracticaudum, Phialophora cf. hyalina, and Morchella septimelata.</title>
        <authorList>
            <person name="Wingfield B.D."/>
            <person name="Bills G.F."/>
            <person name="Dong Y."/>
            <person name="Huang W."/>
            <person name="Nel W.J."/>
            <person name="Swalarsk-Parry B.S."/>
            <person name="Vaghefi N."/>
            <person name="Wilken P.M."/>
            <person name="An Z."/>
            <person name="de Beer Z.W."/>
            <person name="De Vos L."/>
            <person name="Chen L."/>
            <person name="Duong T.A."/>
            <person name="Gao Y."/>
            <person name="Hammerbacher A."/>
            <person name="Kikkert J.R."/>
            <person name="Li Y."/>
            <person name="Li H."/>
            <person name="Li K."/>
            <person name="Li Q."/>
            <person name="Liu X."/>
            <person name="Ma X."/>
            <person name="Naidoo K."/>
            <person name="Pethybridge S.J."/>
            <person name="Sun J."/>
            <person name="Steenkamp E.T."/>
            <person name="van der Nest M.A."/>
            <person name="van Wyk S."/>
            <person name="Wingfield M.J."/>
            <person name="Xiong C."/>
            <person name="Yue Q."/>
            <person name="Zhang X."/>
        </authorList>
    </citation>
    <scope>NUCLEOTIDE SEQUENCE [LARGE SCALE GENOMIC DNA]</scope>
    <source>
        <strain evidence="2 3">BP 5553</strain>
    </source>
</reference>
<dbReference type="PANTHER" id="PTHR24148">
    <property type="entry name" value="ANKYRIN REPEAT DOMAIN-CONTAINING PROTEIN 39 HOMOLOG-RELATED"/>
    <property type="match status" value="1"/>
</dbReference>
<dbReference type="InterPro" id="IPR052895">
    <property type="entry name" value="HetReg/Transcr_Mod"/>
</dbReference>
<comment type="caution">
    <text evidence="2">The sequence shown here is derived from an EMBL/GenBank/DDBJ whole genome shotgun (WGS) entry which is preliminary data.</text>
</comment>
<sequence length="596" mass="67922">MAAPKHYRDYTDDEMEESYMAMLMQQFVEENAYKYKGLEKSTHFRLFYLDPATPDSPLRRRGSLVECSLDNPPEYEALSYVWGIGDKDAIIGIDGSVLQITTSLSNVLLRLRLPDRVRALWIDQLCIDQTNPDERSEQVRQMGKIYQKAKGDLMWLGEESSSSRVAFGWVRQTVELFFLKNTRAAGVDNMSRQQYEAVRETFSERPIWRRIWIVQEVLLSRNITLLCGGDSLDWSNLEKLLATDSFQPTNMFRTAINKLLNHAFVTVIFLVSWRNKIQRNVRVPLKDMLYMFRDWNATDERDKVYGLLGLVEDIEIVPDYKKSVCDVSIDTATAIVTQSLSLDFICSDRIGQLREDVATLPSWVPYLGIKHFLLNGATVRLFDASKGTMMTDQAFTIHHNVLTARGRHIDFIESVSNSADIMLSSSSGFHAQLFESIPKSCIPKDETEESIGRWDAIWRTLVHDRNVSLHRLTGSEVLAYRAQFFQWFHAILSTGTPPSTKPPSDFMMVLEAINITERQFAITKNHKLVVSAANAAKVGDEICILETASVPLIVRSIAGSEQGEAFHYIGTAYVHSLMDGELMRDGQYLTQSYKLI</sequence>
<dbReference type="Pfam" id="PF06985">
    <property type="entry name" value="HET"/>
    <property type="match status" value="1"/>
</dbReference>
<proteinExistence type="predicted"/>
<evidence type="ECO:0000313" key="2">
    <source>
        <dbReference type="EMBL" id="RDL34694.1"/>
    </source>
</evidence>
<dbReference type="Pfam" id="PF26639">
    <property type="entry name" value="Het-6_barrel"/>
    <property type="match status" value="1"/>
</dbReference>
<organism evidence="2 3">
    <name type="scientific">Venustampulla echinocandica</name>
    <dbReference type="NCBI Taxonomy" id="2656787"/>
    <lineage>
        <taxon>Eukaryota</taxon>
        <taxon>Fungi</taxon>
        <taxon>Dikarya</taxon>
        <taxon>Ascomycota</taxon>
        <taxon>Pezizomycotina</taxon>
        <taxon>Leotiomycetes</taxon>
        <taxon>Helotiales</taxon>
        <taxon>Pleuroascaceae</taxon>
        <taxon>Venustampulla</taxon>
    </lineage>
</organism>
<keyword evidence="3" id="KW-1185">Reference proteome</keyword>
<dbReference type="EMBL" id="NPIC01000007">
    <property type="protein sequence ID" value="RDL34694.1"/>
    <property type="molecule type" value="Genomic_DNA"/>
</dbReference>
<dbReference type="InterPro" id="IPR010730">
    <property type="entry name" value="HET"/>
</dbReference>
<name>A0A370THM0_9HELO</name>
<protein>
    <recommendedName>
        <fullName evidence="1">Heterokaryon incompatibility domain-containing protein</fullName>
    </recommendedName>
</protein>
<feature type="domain" description="Heterokaryon incompatibility" evidence="1">
    <location>
        <begin position="75"/>
        <end position="216"/>
    </location>
</feature>
<dbReference type="OrthoDB" id="2157530at2759"/>
<dbReference type="Proteomes" id="UP000254866">
    <property type="component" value="Unassembled WGS sequence"/>
</dbReference>
<dbReference type="AlphaFoldDB" id="A0A370THM0"/>
<dbReference type="PANTHER" id="PTHR24148:SF73">
    <property type="entry name" value="HET DOMAIN PROTEIN (AFU_ORTHOLOGUE AFUA_8G01020)"/>
    <property type="match status" value="1"/>
</dbReference>
<dbReference type="GeneID" id="43600671"/>